<proteinExistence type="predicted"/>
<evidence type="ECO:0000313" key="1">
    <source>
        <dbReference type="EMBL" id="OCA74202.1"/>
    </source>
</evidence>
<dbReference type="AlphaFoldDB" id="A0A1B8ZRI3"/>
<sequence>MKRLLIFRRCFLSVIIYPKTKTIKNSVNMKKQISENGKKLNKKQLRTIAGGVKLCKSGGVCVQHGPTCYEPDCRTDQGGSIKCADIVNNCVMYSIECIEPKCRFEISM</sequence>
<evidence type="ECO:0000313" key="2">
    <source>
        <dbReference type="Proteomes" id="UP000093432"/>
    </source>
</evidence>
<protein>
    <recommendedName>
        <fullName evidence="3">Bacteriocin</fullName>
    </recommendedName>
</protein>
<dbReference type="KEGG" id="carh:EGY05_10990"/>
<evidence type="ECO:0008006" key="3">
    <source>
        <dbReference type="Google" id="ProtNLM"/>
    </source>
</evidence>
<comment type="caution">
    <text evidence="1">The sequence shown here is derived from an EMBL/GenBank/DDBJ whole genome shotgun (WGS) entry which is preliminary data.</text>
</comment>
<gene>
    <name evidence="1" type="ORF">BBI00_07555</name>
</gene>
<name>A0A1B8ZRI3_9FLAO</name>
<accession>A0A1B8ZRI3</accession>
<dbReference type="Proteomes" id="UP000093432">
    <property type="component" value="Unassembled WGS sequence"/>
</dbReference>
<reference evidence="2" key="1">
    <citation type="submission" date="2016-07" db="EMBL/GenBank/DDBJ databases">
        <authorList>
            <person name="Florea S."/>
            <person name="Webb J.S."/>
            <person name="Jaromczyk J."/>
            <person name="Schardl C.L."/>
        </authorList>
    </citation>
    <scope>NUCLEOTIDE SEQUENCE [LARGE SCALE GENOMIC DNA]</scope>
    <source>
        <strain evidence="2">CC-VM-7</strain>
    </source>
</reference>
<dbReference type="EMBL" id="MAYG01000001">
    <property type="protein sequence ID" value="OCA74202.1"/>
    <property type="molecule type" value="Genomic_DNA"/>
</dbReference>
<organism evidence="1 2">
    <name type="scientific">Chryseobacterium arthrosphaerae</name>
    <dbReference type="NCBI Taxonomy" id="651561"/>
    <lineage>
        <taxon>Bacteria</taxon>
        <taxon>Pseudomonadati</taxon>
        <taxon>Bacteroidota</taxon>
        <taxon>Flavobacteriia</taxon>
        <taxon>Flavobacteriales</taxon>
        <taxon>Weeksellaceae</taxon>
        <taxon>Chryseobacterium group</taxon>
        <taxon>Chryseobacterium</taxon>
    </lineage>
</organism>